<comment type="caution">
    <text evidence="2">The sequence shown here is derived from an EMBL/GenBank/DDBJ whole genome shotgun (WGS) entry which is preliminary data.</text>
</comment>
<dbReference type="AlphaFoldDB" id="A0AAE8NAT2"/>
<organism evidence="2 3">
    <name type="scientific">Burkholderia cepacia</name>
    <name type="common">Pseudomonas cepacia</name>
    <dbReference type="NCBI Taxonomy" id="292"/>
    <lineage>
        <taxon>Bacteria</taxon>
        <taxon>Pseudomonadati</taxon>
        <taxon>Pseudomonadota</taxon>
        <taxon>Betaproteobacteria</taxon>
        <taxon>Burkholderiales</taxon>
        <taxon>Burkholderiaceae</taxon>
        <taxon>Burkholderia</taxon>
        <taxon>Burkholderia cepacia complex</taxon>
    </lineage>
</organism>
<dbReference type="Proteomes" id="UP000250416">
    <property type="component" value="Unassembled WGS sequence"/>
</dbReference>
<evidence type="ECO:0000313" key="3">
    <source>
        <dbReference type="Proteomes" id="UP000250416"/>
    </source>
</evidence>
<protein>
    <submittedName>
        <fullName evidence="2">Uncharacterized protein</fullName>
    </submittedName>
</protein>
<gene>
    <name evidence="2" type="ORF">NCTC10661_01039</name>
</gene>
<reference evidence="2 3" key="1">
    <citation type="submission" date="2018-06" db="EMBL/GenBank/DDBJ databases">
        <authorList>
            <consortium name="Pathogen Informatics"/>
            <person name="Doyle S."/>
        </authorList>
    </citation>
    <scope>NUCLEOTIDE SEQUENCE [LARGE SCALE GENOMIC DNA]</scope>
    <source>
        <strain evidence="2 3">NCTC10661</strain>
    </source>
</reference>
<name>A0AAE8NAT2_BURCE</name>
<dbReference type="EMBL" id="UARD01000003">
    <property type="protein sequence ID" value="SPV13994.1"/>
    <property type="molecule type" value="Genomic_DNA"/>
</dbReference>
<proteinExistence type="predicted"/>
<feature type="compositionally biased region" description="Polar residues" evidence="1">
    <location>
        <begin position="179"/>
        <end position="189"/>
    </location>
</feature>
<feature type="region of interest" description="Disordered" evidence="1">
    <location>
        <begin position="74"/>
        <end position="94"/>
    </location>
</feature>
<feature type="region of interest" description="Disordered" evidence="1">
    <location>
        <begin position="22"/>
        <end position="46"/>
    </location>
</feature>
<evidence type="ECO:0000256" key="1">
    <source>
        <dbReference type="SAM" id="MobiDB-lite"/>
    </source>
</evidence>
<evidence type="ECO:0000313" key="2">
    <source>
        <dbReference type="EMBL" id="SPV13994.1"/>
    </source>
</evidence>
<feature type="region of interest" description="Disordered" evidence="1">
    <location>
        <begin position="178"/>
        <end position="203"/>
    </location>
</feature>
<feature type="compositionally biased region" description="Basic and acidic residues" evidence="1">
    <location>
        <begin position="74"/>
        <end position="83"/>
    </location>
</feature>
<accession>A0AAE8NAT2</accession>
<sequence length="203" mass="22908">MLDRLFRARVWPGSMGRGTACAVGHQEGRPGSWPRAQPATGSVRPMGRCLDGGRARLLTSVPDARRFPHIGKDRNRAARREGEPGNGLTIRRASPGTRPCFDLLPRYAATKRSVKRSNSPGGRRVHVRRVVMQPGRERRRRHGDGFRPCRERRACGAEARHHPRRACRANVLRDRRSFPLQSSGEQTISFGRPLPRFARRRAS</sequence>